<dbReference type="AlphaFoldDB" id="A0A0D0AAX7"/>
<evidence type="ECO:0000259" key="7">
    <source>
        <dbReference type="PROSITE" id="PS50142"/>
    </source>
</evidence>
<organism evidence="8 9">
    <name type="scientific">Pisolithus microcarpus 441</name>
    <dbReference type="NCBI Taxonomy" id="765257"/>
    <lineage>
        <taxon>Eukaryota</taxon>
        <taxon>Fungi</taxon>
        <taxon>Dikarya</taxon>
        <taxon>Basidiomycota</taxon>
        <taxon>Agaricomycotina</taxon>
        <taxon>Agaricomycetes</taxon>
        <taxon>Agaricomycetidae</taxon>
        <taxon>Boletales</taxon>
        <taxon>Sclerodermatineae</taxon>
        <taxon>Pisolithaceae</taxon>
        <taxon>Pisolithus</taxon>
    </lineage>
</organism>
<reference evidence="8 9" key="1">
    <citation type="submission" date="2014-04" db="EMBL/GenBank/DDBJ databases">
        <authorList>
            <consortium name="DOE Joint Genome Institute"/>
            <person name="Kuo A."/>
            <person name="Kohler A."/>
            <person name="Costa M.D."/>
            <person name="Nagy L.G."/>
            <person name="Floudas D."/>
            <person name="Copeland A."/>
            <person name="Barry K.W."/>
            <person name="Cichocki N."/>
            <person name="Veneault-Fourrey C."/>
            <person name="LaButti K."/>
            <person name="Lindquist E.A."/>
            <person name="Lipzen A."/>
            <person name="Lundell T."/>
            <person name="Morin E."/>
            <person name="Murat C."/>
            <person name="Sun H."/>
            <person name="Tunlid A."/>
            <person name="Henrissat B."/>
            <person name="Grigoriev I.V."/>
            <person name="Hibbett D.S."/>
            <person name="Martin F."/>
            <person name="Nordberg H.P."/>
            <person name="Cantor M.N."/>
            <person name="Hua S.X."/>
        </authorList>
    </citation>
    <scope>NUCLEOTIDE SEQUENCE [LARGE SCALE GENOMIC DNA]</scope>
    <source>
        <strain evidence="8 9">441</strain>
    </source>
</reference>
<dbReference type="PROSITE" id="PS50137">
    <property type="entry name" value="DS_RBD"/>
    <property type="match status" value="1"/>
</dbReference>
<dbReference type="InterPro" id="IPR000999">
    <property type="entry name" value="RNase_III_dom"/>
</dbReference>
<dbReference type="GO" id="GO:0005654">
    <property type="term" value="C:nucleoplasm"/>
    <property type="evidence" value="ECO:0007669"/>
    <property type="project" value="TreeGrafter"/>
</dbReference>
<keyword evidence="9" id="KW-1185">Reference proteome</keyword>
<keyword evidence="4 5" id="KW-0694">RNA-binding</keyword>
<dbReference type="Gene3D" id="1.10.1520.10">
    <property type="entry name" value="Ribonuclease III domain"/>
    <property type="match status" value="1"/>
</dbReference>
<dbReference type="Pfam" id="PF14622">
    <property type="entry name" value="Ribonucleas_3_3"/>
    <property type="match status" value="1"/>
</dbReference>
<evidence type="ECO:0000313" key="9">
    <source>
        <dbReference type="Proteomes" id="UP000054018"/>
    </source>
</evidence>
<dbReference type="GO" id="GO:0006364">
    <property type="term" value="P:rRNA processing"/>
    <property type="evidence" value="ECO:0007669"/>
    <property type="project" value="TreeGrafter"/>
</dbReference>
<dbReference type="InterPro" id="IPR036389">
    <property type="entry name" value="RNase_III_sf"/>
</dbReference>
<proteinExistence type="predicted"/>
<dbReference type="PROSITE" id="PS50142">
    <property type="entry name" value="RNASE_3_2"/>
    <property type="match status" value="1"/>
</dbReference>
<dbReference type="Proteomes" id="UP000054018">
    <property type="component" value="Unassembled WGS sequence"/>
</dbReference>
<evidence type="ECO:0000256" key="3">
    <source>
        <dbReference type="ARBA" id="ARBA00022801"/>
    </source>
</evidence>
<dbReference type="SUPFAM" id="SSF54768">
    <property type="entry name" value="dsRNA-binding domain-like"/>
    <property type="match status" value="1"/>
</dbReference>
<dbReference type="PANTHER" id="PTHR11207:SF0">
    <property type="entry name" value="RIBONUCLEASE 3"/>
    <property type="match status" value="1"/>
</dbReference>
<evidence type="ECO:0000256" key="2">
    <source>
        <dbReference type="ARBA" id="ARBA00022759"/>
    </source>
</evidence>
<dbReference type="GO" id="GO:0034475">
    <property type="term" value="P:U4 snRNA 3'-end processing"/>
    <property type="evidence" value="ECO:0007669"/>
    <property type="project" value="TreeGrafter"/>
</dbReference>
<feature type="domain" description="DRBM" evidence="6">
    <location>
        <begin position="221"/>
        <end position="291"/>
    </location>
</feature>
<evidence type="ECO:0000313" key="8">
    <source>
        <dbReference type="EMBL" id="KIK29163.1"/>
    </source>
</evidence>
<keyword evidence="3" id="KW-0378">Hydrolase</keyword>
<dbReference type="Gene3D" id="3.30.160.20">
    <property type="match status" value="1"/>
</dbReference>
<dbReference type="HOGENOM" id="CLU_000907_2_0_1"/>
<dbReference type="OrthoDB" id="2392202at2759"/>
<dbReference type="GO" id="GO:0004525">
    <property type="term" value="F:ribonuclease III activity"/>
    <property type="evidence" value="ECO:0007669"/>
    <property type="project" value="InterPro"/>
</dbReference>
<evidence type="ECO:0000256" key="4">
    <source>
        <dbReference type="ARBA" id="ARBA00022884"/>
    </source>
</evidence>
<gene>
    <name evidence="8" type="ORF">PISMIDRAFT_89551</name>
</gene>
<dbReference type="GO" id="GO:0006369">
    <property type="term" value="P:termination of RNA polymerase II transcription"/>
    <property type="evidence" value="ECO:0007669"/>
    <property type="project" value="TreeGrafter"/>
</dbReference>
<dbReference type="InterPro" id="IPR014720">
    <property type="entry name" value="dsRBD_dom"/>
</dbReference>
<protein>
    <submittedName>
        <fullName evidence="8">Uncharacterized protein</fullName>
    </submittedName>
</protein>
<dbReference type="GO" id="GO:0003723">
    <property type="term" value="F:RNA binding"/>
    <property type="evidence" value="ECO:0007669"/>
    <property type="project" value="UniProtKB-UniRule"/>
</dbReference>
<evidence type="ECO:0000259" key="6">
    <source>
        <dbReference type="PROSITE" id="PS50137"/>
    </source>
</evidence>
<evidence type="ECO:0000256" key="1">
    <source>
        <dbReference type="ARBA" id="ARBA00022722"/>
    </source>
</evidence>
<keyword evidence="2" id="KW-0255">Endonuclease</keyword>
<dbReference type="SUPFAM" id="SSF69065">
    <property type="entry name" value="RNase III domain-like"/>
    <property type="match status" value="1"/>
</dbReference>
<sequence>MVNPEIVLGDAEQSPVYVLKPIFDVSNPFPALPPIHSRDIECQVFTHRSYYARPNHVFEDHPKDPSPDNEKFEHLGDAVLCLVVTKILMENYPLLHVGPSTKLRSLVVGNATLANISCQYGLHQRLRLHAAQEVTLRASLNIQADVFESYVGGLYCDQGLLAAETWLKALFIPYVKDAYHHVRAQHGLPPVSLLGNNLPALADTGKGVGRITDEGNGLTRGHLALFNQLMNKKKLDVEWVYTTEVGGGTVTTPIWNSRAEVDGEVYGRGMGRTKKAARNEAAKEGLKKLGIDM</sequence>
<reference evidence="9" key="2">
    <citation type="submission" date="2015-01" db="EMBL/GenBank/DDBJ databases">
        <title>Evolutionary Origins and Diversification of the Mycorrhizal Mutualists.</title>
        <authorList>
            <consortium name="DOE Joint Genome Institute"/>
            <consortium name="Mycorrhizal Genomics Consortium"/>
            <person name="Kohler A."/>
            <person name="Kuo A."/>
            <person name="Nagy L.G."/>
            <person name="Floudas D."/>
            <person name="Copeland A."/>
            <person name="Barry K.W."/>
            <person name="Cichocki N."/>
            <person name="Veneault-Fourrey C."/>
            <person name="LaButti K."/>
            <person name="Lindquist E.A."/>
            <person name="Lipzen A."/>
            <person name="Lundell T."/>
            <person name="Morin E."/>
            <person name="Murat C."/>
            <person name="Riley R."/>
            <person name="Ohm R."/>
            <person name="Sun H."/>
            <person name="Tunlid A."/>
            <person name="Henrissat B."/>
            <person name="Grigoriev I.V."/>
            <person name="Hibbett D.S."/>
            <person name="Martin F."/>
        </authorList>
    </citation>
    <scope>NUCLEOTIDE SEQUENCE [LARGE SCALE GENOMIC DNA]</scope>
    <source>
        <strain evidence="9">441</strain>
    </source>
</reference>
<dbReference type="PANTHER" id="PTHR11207">
    <property type="entry name" value="RIBONUCLEASE III"/>
    <property type="match status" value="1"/>
</dbReference>
<dbReference type="STRING" id="765257.A0A0D0AAX7"/>
<accession>A0A0D0AAX7</accession>
<dbReference type="SMART" id="SM00535">
    <property type="entry name" value="RIBOc"/>
    <property type="match status" value="1"/>
</dbReference>
<dbReference type="CDD" id="cd00593">
    <property type="entry name" value="RIBOc"/>
    <property type="match status" value="1"/>
</dbReference>
<dbReference type="Pfam" id="PF00035">
    <property type="entry name" value="dsrm"/>
    <property type="match status" value="1"/>
</dbReference>
<keyword evidence="1" id="KW-0540">Nuclease</keyword>
<dbReference type="EMBL" id="KN833690">
    <property type="protein sequence ID" value="KIK29163.1"/>
    <property type="molecule type" value="Genomic_DNA"/>
</dbReference>
<feature type="domain" description="RNase III" evidence="7">
    <location>
        <begin position="43"/>
        <end position="159"/>
    </location>
</feature>
<evidence type="ECO:0000256" key="5">
    <source>
        <dbReference type="PROSITE-ProRule" id="PRU00266"/>
    </source>
</evidence>
<name>A0A0D0AAX7_9AGAM</name>